<dbReference type="InterPro" id="IPR036388">
    <property type="entry name" value="WH-like_DNA-bd_sf"/>
</dbReference>
<protein>
    <recommendedName>
        <fullName evidence="6">DNA-directed RNA polymerase III subunit RPC6</fullName>
        <shortName evidence="6">RNA polymerase III subunit C6</shortName>
    </recommendedName>
</protein>
<dbReference type="Pfam" id="PF05158">
    <property type="entry name" value="RNA_pol_Rpc34"/>
    <property type="match status" value="2"/>
</dbReference>
<organism evidence="7">
    <name type="scientific">Polytomella parva</name>
    <dbReference type="NCBI Taxonomy" id="51329"/>
    <lineage>
        <taxon>Eukaryota</taxon>
        <taxon>Viridiplantae</taxon>
        <taxon>Chlorophyta</taxon>
        <taxon>core chlorophytes</taxon>
        <taxon>Chlorophyceae</taxon>
        <taxon>CS clade</taxon>
        <taxon>Chlamydomonadales</taxon>
        <taxon>Chlamydomonadaceae</taxon>
        <taxon>Polytomella</taxon>
    </lineage>
</organism>
<comment type="function">
    <text evidence="6">DNA-dependent RNA polymerase catalyzes the transcription of DNA into RNA using the four ribonucleoside triphosphates as substrates. Specific peripheric component of RNA polymerase III which synthesizes small RNAs, such as 5S rRNA and tRNAs.</text>
</comment>
<evidence type="ECO:0000256" key="1">
    <source>
        <dbReference type="ARBA" id="ARBA00004123"/>
    </source>
</evidence>
<dbReference type="InterPro" id="IPR036390">
    <property type="entry name" value="WH_DNA-bd_sf"/>
</dbReference>
<dbReference type="GO" id="GO:0005666">
    <property type="term" value="C:RNA polymerase III complex"/>
    <property type="evidence" value="ECO:0007669"/>
    <property type="project" value="UniProtKB-UniRule"/>
</dbReference>
<accession>A0A7S0UN05</accession>
<name>A0A7S0UN05_9CHLO</name>
<dbReference type="FunFam" id="1.10.10.10:FF:000116">
    <property type="entry name" value="DNA-directed RNA polymerase III subunit RPC6"/>
    <property type="match status" value="1"/>
</dbReference>
<evidence type="ECO:0000256" key="5">
    <source>
        <dbReference type="ARBA" id="ARBA00023242"/>
    </source>
</evidence>
<sequence>MAPKLAAFKTETPTNDALDEQILELLKKNPEGLSHPKLEEGLVGVNVDAIASAVNRLSNQHLKLFKQGNVLFYKLITSEDAKLKNLVPEELLVYQEIQKGGSRGVWTKDLRRKTNLTQPIVTKILKTLESRRLIKDVKNVNNPSRKLYMLYELEPSNEVTGGAWYTENQFDAEFIDVLREACYRYIVMEKDVTVNRVADFIRSRGFSKVDLRVEDIKTILYTLVCDGIVDVIDPDELDATGGGTGANDDDEEHYRPAALKGAKSTPLTDTPCGTCPVFDECRAGGLISPSTCVYFEKWLEF</sequence>
<gene>
    <name evidence="7" type="ORF">PPAR00522_LOCUS1025</name>
</gene>
<evidence type="ECO:0000256" key="3">
    <source>
        <dbReference type="ARBA" id="ARBA00022478"/>
    </source>
</evidence>
<evidence type="ECO:0000256" key="2">
    <source>
        <dbReference type="ARBA" id="ARBA00011038"/>
    </source>
</evidence>
<dbReference type="InterPro" id="IPR007832">
    <property type="entry name" value="RNA_pol_Rpc34"/>
</dbReference>
<reference evidence="7" key="1">
    <citation type="submission" date="2021-01" db="EMBL/GenBank/DDBJ databases">
        <authorList>
            <person name="Corre E."/>
            <person name="Pelletier E."/>
            <person name="Niang G."/>
            <person name="Scheremetjew M."/>
            <person name="Finn R."/>
            <person name="Kale V."/>
            <person name="Holt S."/>
            <person name="Cochrane G."/>
            <person name="Meng A."/>
            <person name="Brown T."/>
            <person name="Cohen L."/>
        </authorList>
    </citation>
    <scope>NUCLEOTIDE SEQUENCE</scope>
    <source>
        <strain evidence="7">SAG 63-3</strain>
    </source>
</reference>
<evidence type="ECO:0000313" key="7">
    <source>
        <dbReference type="EMBL" id="CAD8764641.1"/>
    </source>
</evidence>
<evidence type="ECO:0000256" key="6">
    <source>
        <dbReference type="PIRNR" id="PIRNR028763"/>
    </source>
</evidence>
<proteinExistence type="inferred from homology"/>
<dbReference type="PIRSF" id="PIRSF028763">
    <property type="entry name" value="RNA_pol_Rpc34"/>
    <property type="match status" value="1"/>
</dbReference>
<comment type="similarity">
    <text evidence="2 6">Belongs to the eukaryotic RPC34/RPC39 RNA polymerase subunit family.</text>
</comment>
<dbReference type="GO" id="GO:0006383">
    <property type="term" value="P:transcription by RNA polymerase III"/>
    <property type="evidence" value="ECO:0007669"/>
    <property type="project" value="UniProtKB-UniRule"/>
</dbReference>
<dbReference type="PANTHER" id="PTHR12780">
    <property type="entry name" value="RNA POLYMERASE III DNA DIRECTED , 39KD SUBUNIT-RELATED"/>
    <property type="match status" value="1"/>
</dbReference>
<dbReference type="Gene3D" id="1.10.10.10">
    <property type="entry name" value="Winged helix-like DNA-binding domain superfamily/Winged helix DNA-binding domain"/>
    <property type="match status" value="2"/>
</dbReference>
<evidence type="ECO:0000256" key="4">
    <source>
        <dbReference type="ARBA" id="ARBA00023163"/>
    </source>
</evidence>
<dbReference type="InterPro" id="IPR016049">
    <property type="entry name" value="RNA_pol_Rpc34-like"/>
</dbReference>
<comment type="subcellular location">
    <subcellularLocation>
        <location evidence="1 6">Nucleus</location>
    </subcellularLocation>
</comment>
<keyword evidence="5 6" id="KW-0539">Nucleus</keyword>
<dbReference type="SUPFAM" id="SSF46785">
    <property type="entry name" value="Winged helix' DNA-binding domain"/>
    <property type="match status" value="2"/>
</dbReference>
<dbReference type="GO" id="GO:0005737">
    <property type="term" value="C:cytoplasm"/>
    <property type="evidence" value="ECO:0007669"/>
    <property type="project" value="UniProtKB-ARBA"/>
</dbReference>
<dbReference type="EMBL" id="HBFM01001854">
    <property type="protein sequence ID" value="CAD8764641.1"/>
    <property type="molecule type" value="Transcribed_RNA"/>
</dbReference>
<dbReference type="GO" id="GO:0005654">
    <property type="term" value="C:nucleoplasm"/>
    <property type="evidence" value="ECO:0007669"/>
    <property type="project" value="UniProtKB-ARBA"/>
</dbReference>
<dbReference type="AlphaFoldDB" id="A0A7S0UN05"/>
<keyword evidence="4 6" id="KW-0804">Transcription</keyword>
<keyword evidence="3 6" id="KW-0240">DNA-directed RNA polymerase</keyword>